<dbReference type="InterPro" id="IPR018060">
    <property type="entry name" value="HTH_AraC"/>
</dbReference>
<dbReference type="Pfam" id="PF12833">
    <property type="entry name" value="HTH_18"/>
    <property type="match status" value="1"/>
</dbReference>
<dbReference type="PROSITE" id="PS01124">
    <property type="entry name" value="HTH_ARAC_FAMILY_2"/>
    <property type="match status" value="1"/>
</dbReference>
<reference evidence="6" key="1">
    <citation type="journal article" date="2019" name="Int. J. Syst. Evol. Microbiol.">
        <title>The Global Catalogue of Microorganisms (GCM) 10K type strain sequencing project: providing services to taxonomists for standard genome sequencing and annotation.</title>
        <authorList>
            <consortium name="The Broad Institute Genomics Platform"/>
            <consortium name="The Broad Institute Genome Sequencing Center for Infectious Disease"/>
            <person name="Wu L."/>
            <person name="Ma J."/>
        </authorList>
    </citation>
    <scope>NUCLEOTIDE SEQUENCE [LARGE SCALE GENOMIC DNA]</scope>
    <source>
        <strain evidence="6">CCUG 62974</strain>
    </source>
</reference>
<evidence type="ECO:0000259" key="4">
    <source>
        <dbReference type="PROSITE" id="PS01124"/>
    </source>
</evidence>
<accession>A0ABW3E1Z0</accession>
<feature type="domain" description="HTH araC/xylS-type" evidence="4">
    <location>
        <begin position="75"/>
        <end position="197"/>
    </location>
</feature>
<dbReference type="PANTHER" id="PTHR46796">
    <property type="entry name" value="HTH-TYPE TRANSCRIPTIONAL ACTIVATOR RHAS-RELATED"/>
    <property type="match status" value="1"/>
</dbReference>
<dbReference type="EMBL" id="JBHTHX010001633">
    <property type="protein sequence ID" value="MFD0889057.1"/>
    <property type="molecule type" value="Genomic_DNA"/>
</dbReference>
<keyword evidence="6" id="KW-1185">Reference proteome</keyword>
<dbReference type="InterPro" id="IPR050204">
    <property type="entry name" value="AraC_XylS_family_regulators"/>
</dbReference>
<organism evidence="5 6">
    <name type="scientific">Streptosporangium algeriense</name>
    <dbReference type="NCBI Taxonomy" id="1682748"/>
    <lineage>
        <taxon>Bacteria</taxon>
        <taxon>Bacillati</taxon>
        <taxon>Actinomycetota</taxon>
        <taxon>Actinomycetes</taxon>
        <taxon>Streptosporangiales</taxon>
        <taxon>Streptosporangiaceae</taxon>
        <taxon>Streptosporangium</taxon>
    </lineage>
</organism>
<feature type="non-terminal residue" evidence="5">
    <location>
        <position position="1"/>
    </location>
</feature>
<dbReference type="Gene3D" id="1.10.10.60">
    <property type="entry name" value="Homeodomain-like"/>
    <property type="match status" value="1"/>
</dbReference>
<sequence>GVVASAGSFVAVAEERGKAGSLFPGHYRMRRGMSAASALDLLTEPRSRMVRRVVVPEGLRLPELLDRLARADGPREMLTLLEEELTRRLCETAGLGLVRHTSSVIAATGGAVSIGDLSVAAGVSSTHLAQRFKELIGVTPKRLARTHRFAATVFAIDPAGPIDWGDLAGGAGYFDQAHFGHEFRAFTGLTPTRYVEIRRRFLREHPGHVLDGWPLPAD</sequence>
<protein>
    <submittedName>
        <fullName evidence="5">Helix-turn-helix domain-containing protein</fullName>
    </submittedName>
</protein>
<dbReference type="PANTHER" id="PTHR46796:SF15">
    <property type="entry name" value="BLL1074 PROTEIN"/>
    <property type="match status" value="1"/>
</dbReference>
<dbReference type="Proteomes" id="UP001597024">
    <property type="component" value="Unassembled WGS sequence"/>
</dbReference>
<dbReference type="SMART" id="SM00342">
    <property type="entry name" value="HTH_ARAC"/>
    <property type="match status" value="1"/>
</dbReference>
<keyword evidence="1" id="KW-0805">Transcription regulation</keyword>
<evidence type="ECO:0000313" key="6">
    <source>
        <dbReference type="Proteomes" id="UP001597024"/>
    </source>
</evidence>
<evidence type="ECO:0000256" key="2">
    <source>
        <dbReference type="ARBA" id="ARBA00023125"/>
    </source>
</evidence>
<evidence type="ECO:0000313" key="5">
    <source>
        <dbReference type="EMBL" id="MFD0889057.1"/>
    </source>
</evidence>
<evidence type="ECO:0000256" key="1">
    <source>
        <dbReference type="ARBA" id="ARBA00023015"/>
    </source>
</evidence>
<keyword evidence="3" id="KW-0804">Transcription</keyword>
<gene>
    <name evidence="5" type="ORF">ACFQ08_31375</name>
</gene>
<keyword evidence="2" id="KW-0238">DNA-binding</keyword>
<comment type="caution">
    <text evidence="5">The sequence shown here is derived from an EMBL/GenBank/DDBJ whole genome shotgun (WGS) entry which is preliminary data.</text>
</comment>
<proteinExistence type="predicted"/>
<name>A0ABW3E1Z0_9ACTN</name>
<evidence type="ECO:0000256" key="3">
    <source>
        <dbReference type="ARBA" id="ARBA00023163"/>
    </source>
</evidence>